<dbReference type="OrthoDB" id="11410at2157"/>
<dbReference type="Gene3D" id="1.25.40.10">
    <property type="entry name" value="Tetratricopeptide repeat domain"/>
    <property type="match status" value="3"/>
</dbReference>
<evidence type="ECO:0000256" key="3">
    <source>
        <dbReference type="PROSITE-ProRule" id="PRU00339"/>
    </source>
</evidence>
<dbReference type="AlphaFoldDB" id="A0A1G8WKQ0"/>
<dbReference type="GO" id="GO:0004016">
    <property type="term" value="F:adenylate cyclase activity"/>
    <property type="evidence" value="ECO:0007669"/>
    <property type="project" value="TreeGrafter"/>
</dbReference>
<accession>A0A1G8WKQ0</accession>
<keyword evidence="2" id="KW-0067">ATP-binding</keyword>
<gene>
    <name evidence="5" type="ORF">SAMN05216226_10982</name>
</gene>
<feature type="repeat" description="TPR" evidence="3">
    <location>
        <begin position="850"/>
        <end position="883"/>
    </location>
</feature>
<feature type="domain" description="AAA+ ATPase" evidence="4">
    <location>
        <begin position="162"/>
        <end position="333"/>
    </location>
</feature>
<evidence type="ECO:0000313" key="5">
    <source>
        <dbReference type="EMBL" id="SDJ78909.1"/>
    </source>
</evidence>
<evidence type="ECO:0000313" key="6">
    <source>
        <dbReference type="Proteomes" id="UP000198856"/>
    </source>
</evidence>
<dbReference type="SMART" id="SM00028">
    <property type="entry name" value="TPR"/>
    <property type="match status" value="9"/>
</dbReference>
<dbReference type="Proteomes" id="UP000198856">
    <property type="component" value="Unassembled WGS sequence"/>
</dbReference>
<dbReference type="InterPro" id="IPR041664">
    <property type="entry name" value="AAA_16"/>
</dbReference>
<dbReference type="STRING" id="890420.SAMN05216226_10982"/>
<keyword evidence="1" id="KW-0547">Nucleotide-binding</keyword>
<proteinExistence type="predicted"/>
<name>A0A1G8WKQ0_9EURY</name>
<dbReference type="SUPFAM" id="SSF52540">
    <property type="entry name" value="P-loop containing nucleoside triphosphate hydrolases"/>
    <property type="match status" value="1"/>
</dbReference>
<dbReference type="PANTHER" id="PTHR16305">
    <property type="entry name" value="TESTICULAR SOLUBLE ADENYLYL CYCLASE"/>
    <property type="match status" value="1"/>
</dbReference>
<organism evidence="5 6">
    <name type="scientific">Halovenus aranensis</name>
    <dbReference type="NCBI Taxonomy" id="890420"/>
    <lineage>
        <taxon>Archaea</taxon>
        <taxon>Methanobacteriati</taxon>
        <taxon>Methanobacteriota</taxon>
        <taxon>Stenosarchaea group</taxon>
        <taxon>Halobacteria</taxon>
        <taxon>Halobacteriales</taxon>
        <taxon>Haloarculaceae</taxon>
        <taxon>Halovenus</taxon>
    </lineage>
</organism>
<dbReference type="InterPro" id="IPR003593">
    <property type="entry name" value="AAA+_ATPase"/>
</dbReference>
<keyword evidence="3" id="KW-0802">TPR repeat</keyword>
<reference evidence="5 6" key="1">
    <citation type="submission" date="2016-10" db="EMBL/GenBank/DDBJ databases">
        <authorList>
            <person name="de Groot N.N."/>
        </authorList>
    </citation>
    <scope>NUCLEOTIDE SEQUENCE [LARGE SCALE GENOMIC DNA]</scope>
    <source>
        <strain evidence="5 6">IBRC-M10015</strain>
    </source>
</reference>
<dbReference type="GO" id="GO:0005737">
    <property type="term" value="C:cytoplasm"/>
    <property type="evidence" value="ECO:0007669"/>
    <property type="project" value="TreeGrafter"/>
</dbReference>
<dbReference type="InterPro" id="IPR041617">
    <property type="entry name" value="TPR_MalT"/>
</dbReference>
<evidence type="ECO:0000256" key="1">
    <source>
        <dbReference type="ARBA" id="ARBA00022741"/>
    </source>
</evidence>
<dbReference type="EMBL" id="FNFC01000009">
    <property type="protein sequence ID" value="SDJ78909.1"/>
    <property type="molecule type" value="Genomic_DNA"/>
</dbReference>
<dbReference type="Pfam" id="PF13424">
    <property type="entry name" value="TPR_12"/>
    <property type="match status" value="2"/>
</dbReference>
<protein>
    <submittedName>
        <fullName evidence="5">Tetratricopeptide repeat-containing protein</fullName>
    </submittedName>
</protein>
<keyword evidence="6" id="KW-1185">Reference proteome</keyword>
<evidence type="ECO:0000259" key="4">
    <source>
        <dbReference type="SMART" id="SM00382"/>
    </source>
</evidence>
<dbReference type="Pfam" id="PF17874">
    <property type="entry name" value="TPR_MalT"/>
    <property type="match status" value="1"/>
</dbReference>
<dbReference type="InterPro" id="IPR011990">
    <property type="entry name" value="TPR-like_helical_dom_sf"/>
</dbReference>
<dbReference type="SMART" id="SM00382">
    <property type="entry name" value="AAA"/>
    <property type="match status" value="1"/>
</dbReference>
<dbReference type="Gene3D" id="3.40.50.300">
    <property type="entry name" value="P-loop containing nucleotide triphosphate hydrolases"/>
    <property type="match status" value="1"/>
</dbReference>
<dbReference type="InterPro" id="IPR027417">
    <property type="entry name" value="P-loop_NTPase"/>
</dbReference>
<dbReference type="PANTHER" id="PTHR16305:SF28">
    <property type="entry name" value="GUANYLATE CYCLASE DOMAIN-CONTAINING PROTEIN"/>
    <property type="match status" value="1"/>
</dbReference>
<dbReference type="SUPFAM" id="SSF48452">
    <property type="entry name" value="TPR-like"/>
    <property type="match status" value="4"/>
</dbReference>
<feature type="repeat" description="TPR" evidence="3">
    <location>
        <begin position="890"/>
        <end position="923"/>
    </location>
</feature>
<sequence length="1134" mass="125281">MDGYTETDFILSALFEAGATSPEGRIPLSTVLKTVVPDSSQFSAKTNVAVSIDRLTTQGLVTRTEESDGTISLSLTARGEPAARTVHEAIAEETITVADEEEARTVRAVASTVEDTTTAVAVACTDGDAYYRSETPDTEFIDREDERAEWQQVVDECTEHGRGAAVAVSGPRGIGKTTLVEECVADVQSRDDIDVVRVDAKQTDEPYGPLRTFVDRAGGENDMFAVDSEWETLRSQTGQEGELDSYEAGQTGLFYGITQQLEPAHGHRILVLEDSHESDRGTQSYLEYLLGQLSELSLILLCTSTVGSGDTVVTDGGPLDDERVTQFELSRFGRRETARLVQQTVGRRDVPDSFVELVHDQSGGTPLYAELLIEELLETEALDPDFRWYPTDADDIDLSTAIEDAVSRQLESLTPAGRELVTWASLCHEPIDTAVLASVTSVEPNQLSTAFDVLTGAGILERDPDGDLVFTTAVTKEVAQSRLTDTQRRDRHRALATALRTEYEPDDTTDDHGGVERRIGSHYQNCGQQAVAAEWYKRAAESAAAVYAHETAIAEYNNALTLAREGDNSEQLLDIVTDLAEIYCLVGEYDAAERHIAFLEERIEPGEQQRSQYVCWLRARVANVKGEYEAAEKSSRDGLSVSGLETEAECRLLSTLTESQLMRSEFEAARTTAEQLRTIAEEGGVQRYTTESYAKLAKIELQTENYDQAAEYTQTGLDSCDFTQNTRTRIRLLNMRGTIKREIGAFGQAREAVEEALPLAREIGDKFNEGRLLVLLAGIAMRTGRMDEALTHAEEALSIQNVVGDRFGQAGTANIIAAVNSYLGNRESAVRKWRQALDIAHEIDNKTLICGVSFNLGVNFRQMGELEKAIDRYREVLDIVENSEVEQTKAETLLGLARVYNNQGEYRQAIEYAEQSLALSEEHGHSYQTLEERLVLGSAYHHAGLYAEARDSYETALEMSRQHELDHYICQSLLSLGAVAQEQDEHETAADYFQQATAIIDDIDRVKLIATYHLRYSQFQAEQAAYETALEHVARAERALSREEWPYYEARAQRQAARIMLETGDIATAEPLATAAIDTFDEIGAVHHLAKAQLLKADIAATAGDIDQAHGLARRALDTITSVTVPHQNRSLLL</sequence>
<evidence type="ECO:0000256" key="2">
    <source>
        <dbReference type="ARBA" id="ARBA00022840"/>
    </source>
</evidence>
<dbReference type="PROSITE" id="PS50005">
    <property type="entry name" value="TPR"/>
    <property type="match status" value="3"/>
</dbReference>
<dbReference type="GO" id="GO:0005524">
    <property type="term" value="F:ATP binding"/>
    <property type="evidence" value="ECO:0007669"/>
    <property type="project" value="UniProtKB-KW"/>
</dbReference>
<feature type="repeat" description="TPR" evidence="3">
    <location>
        <begin position="930"/>
        <end position="963"/>
    </location>
</feature>
<dbReference type="RefSeq" id="WP_092702707.1">
    <property type="nucleotide sequence ID" value="NZ_FNFC01000009.1"/>
</dbReference>
<dbReference type="InterPro" id="IPR019734">
    <property type="entry name" value="TPR_rpt"/>
</dbReference>
<dbReference type="Pfam" id="PF13191">
    <property type="entry name" value="AAA_16"/>
    <property type="match status" value="1"/>
</dbReference>